<accession>A0A8T1JNX0</accession>
<evidence type="ECO:0000313" key="2">
    <source>
        <dbReference type="Proteomes" id="UP000736787"/>
    </source>
</evidence>
<dbReference type="EMBL" id="RCMK01001256">
    <property type="protein sequence ID" value="KAG2898381.1"/>
    <property type="molecule type" value="Genomic_DNA"/>
</dbReference>
<sequence length="74" mass="7950">MLNRLWEAMVIPCESLLVGTWEPMLDLIQGVLRLQQGPSQVARSHAAHEGPSLSLETAVVMESGSMTATCGRSA</sequence>
<name>A0A8T1JNX0_9STRA</name>
<dbReference type="Proteomes" id="UP000736787">
    <property type="component" value="Unassembled WGS sequence"/>
</dbReference>
<gene>
    <name evidence="1" type="ORF">PC117_g22554</name>
</gene>
<dbReference type="AlphaFoldDB" id="A0A8T1JNX0"/>
<organism evidence="1 2">
    <name type="scientific">Phytophthora cactorum</name>
    <dbReference type="NCBI Taxonomy" id="29920"/>
    <lineage>
        <taxon>Eukaryota</taxon>
        <taxon>Sar</taxon>
        <taxon>Stramenopiles</taxon>
        <taxon>Oomycota</taxon>
        <taxon>Peronosporomycetes</taxon>
        <taxon>Peronosporales</taxon>
        <taxon>Peronosporaceae</taxon>
        <taxon>Phytophthora</taxon>
    </lineage>
</organism>
<proteinExistence type="predicted"/>
<protein>
    <submittedName>
        <fullName evidence="1">Uncharacterized protein</fullName>
    </submittedName>
</protein>
<evidence type="ECO:0000313" key="1">
    <source>
        <dbReference type="EMBL" id="KAG2898381.1"/>
    </source>
</evidence>
<comment type="caution">
    <text evidence="1">The sequence shown here is derived from an EMBL/GenBank/DDBJ whole genome shotgun (WGS) entry which is preliminary data.</text>
</comment>
<reference evidence="1" key="1">
    <citation type="submission" date="2018-10" db="EMBL/GenBank/DDBJ databases">
        <title>Effector identification in a new, highly contiguous assembly of the strawberry crown rot pathogen Phytophthora cactorum.</title>
        <authorList>
            <person name="Armitage A.D."/>
            <person name="Nellist C.F."/>
            <person name="Bates H."/>
            <person name="Vickerstaff R.J."/>
            <person name="Harrison R.J."/>
        </authorList>
    </citation>
    <scope>NUCLEOTIDE SEQUENCE</scope>
    <source>
        <strain evidence="1">4040</strain>
    </source>
</reference>